<keyword evidence="2" id="KW-1185">Reference proteome</keyword>
<accession>A0A927C604</accession>
<organism evidence="1 2">
    <name type="scientific">Paenibacillus oceani</name>
    <dbReference type="NCBI Taxonomy" id="2772510"/>
    <lineage>
        <taxon>Bacteria</taxon>
        <taxon>Bacillati</taxon>
        <taxon>Bacillota</taxon>
        <taxon>Bacilli</taxon>
        <taxon>Bacillales</taxon>
        <taxon>Paenibacillaceae</taxon>
        <taxon>Paenibacillus</taxon>
    </lineage>
</organism>
<sequence length="47" mass="5432">MGNMQTEILKAIATDGNLKNYEEARVSFDWADVEKQFSWYTTGKVNM</sequence>
<reference evidence="1" key="1">
    <citation type="submission" date="2020-09" db="EMBL/GenBank/DDBJ databases">
        <title>A novel bacterium of genus Paenibacillus, isolated from South China Sea.</title>
        <authorList>
            <person name="Huang H."/>
            <person name="Mo K."/>
            <person name="Hu Y."/>
        </authorList>
    </citation>
    <scope>NUCLEOTIDE SEQUENCE</scope>
    <source>
        <strain evidence="1">IB182363</strain>
    </source>
</reference>
<evidence type="ECO:0000313" key="1">
    <source>
        <dbReference type="EMBL" id="MBD2862003.1"/>
    </source>
</evidence>
<dbReference type="EMBL" id="JACXJA010000007">
    <property type="protein sequence ID" value="MBD2862003.1"/>
    <property type="molecule type" value="Genomic_DNA"/>
</dbReference>
<name>A0A927C604_9BACL</name>
<gene>
    <name evidence="1" type="ORF">IDH45_08425</name>
</gene>
<dbReference type="Proteomes" id="UP000639396">
    <property type="component" value="Unassembled WGS sequence"/>
</dbReference>
<feature type="non-terminal residue" evidence="1">
    <location>
        <position position="47"/>
    </location>
</feature>
<evidence type="ECO:0000313" key="2">
    <source>
        <dbReference type="Proteomes" id="UP000639396"/>
    </source>
</evidence>
<proteinExistence type="predicted"/>
<comment type="caution">
    <text evidence="1">The sequence shown here is derived from an EMBL/GenBank/DDBJ whole genome shotgun (WGS) entry which is preliminary data.</text>
</comment>
<protein>
    <submittedName>
        <fullName evidence="1">Uncharacterized protein</fullName>
    </submittedName>
</protein>
<dbReference type="AlphaFoldDB" id="A0A927C604"/>